<gene>
    <name evidence="2" type="ORF">BJ875DRAFT_539875</name>
</gene>
<keyword evidence="3" id="KW-1185">Reference proteome</keyword>
<dbReference type="EMBL" id="MU251375">
    <property type="protein sequence ID" value="KAG9238096.1"/>
    <property type="molecule type" value="Genomic_DNA"/>
</dbReference>
<proteinExistence type="predicted"/>
<comment type="caution">
    <text evidence="2">The sequence shown here is derived from an EMBL/GenBank/DDBJ whole genome shotgun (WGS) entry which is preliminary data.</text>
</comment>
<sequence length="224" mass="24559">MAFELYTPCGRYSKRQNENFLRRTTNGEPMERNQNRTRTPYFELADESLAEILRLLKCTTDEEVDQGKDMLQARLAAAEQASLNLSGSAFQTASRRQREVWLDESRRGPQFLVSILGRLKGEVTDAFAAIKELDALFIKGSTPSQSARGALLPINVASLRAPSVHAPTPGRVQDVQGQEFGLGHDPGDVRGHSVMTGNMFAPSIVASSPSQQAPQPPPVAQSHQ</sequence>
<protein>
    <submittedName>
        <fullName evidence="2">Uncharacterized protein</fullName>
    </submittedName>
</protein>
<feature type="region of interest" description="Disordered" evidence="1">
    <location>
        <begin position="202"/>
        <end position="224"/>
    </location>
</feature>
<evidence type="ECO:0000256" key="1">
    <source>
        <dbReference type="SAM" id="MobiDB-lite"/>
    </source>
</evidence>
<reference evidence="2" key="1">
    <citation type="journal article" date="2021" name="IMA Fungus">
        <title>Genomic characterization of three marine fungi, including Emericellopsis atlantica sp. nov. with signatures of a generalist lifestyle and marine biomass degradation.</title>
        <authorList>
            <person name="Hagestad O.C."/>
            <person name="Hou L."/>
            <person name="Andersen J.H."/>
            <person name="Hansen E.H."/>
            <person name="Altermark B."/>
            <person name="Li C."/>
            <person name="Kuhnert E."/>
            <person name="Cox R.J."/>
            <person name="Crous P.W."/>
            <person name="Spatafora J.W."/>
            <person name="Lail K."/>
            <person name="Amirebrahimi M."/>
            <person name="Lipzen A."/>
            <person name="Pangilinan J."/>
            <person name="Andreopoulos W."/>
            <person name="Hayes R.D."/>
            <person name="Ng V."/>
            <person name="Grigoriev I.V."/>
            <person name="Jackson S.A."/>
            <person name="Sutton T.D.S."/>
            <person name="Dobson A.D.W."/>
            <person name="Rama T."/>
        </authorList>
    </citation>
    <scope>NUCLEOTIDE SEQUENCE</scope>
    <source>
        <strain evidence="2">TRa018bII</strain>
    </source>
</reference>
<dbReference type="AlphaFoldDB" id="A0A9P8CAF5"/>
<dbReference type="Proteomes" id="UP000824998">
    <property type="component" value="Unassembled WGS sequence"/>
</dbReference>
<dbReference type="OrthoDB" id="10499034at2759"/>
<name>A0A9P8CAF5_9HELO</name>
<feature type="compositionally biased region" description="Pro residues" evidence="1">
    <location>
        <begin position="214"/>
        <end position="224"/>
    </location>
</feature>
<evidence type="ECO:0000313" key="2">
    <source>
        <dbReference type="EMBL" id="KAG9238096.1"/>
    </source>
</evidence>
<feature type="compositionally biased region" description="Low complexity" evidence="1">
    <location>
        <begin position="202"/>
        <end position="213"/>
    </location>
</feature>
<organism evidence="2 3">
    <name type="scientific">Amylocarpus encephaloides</name>
    <dbReference type="NCBI Taxonomy" id="45428"/>
    <lineage>
        <taxon>Eukaryota</taxon>
        <taxon>Fungi</taxon>
        <taxon>Dikarya</taxon>
        <taxon>Ascomycota</taxon>
        <taxon>Pezizomycotina</taxon>
        <taxon>Leotiomycetes</taxon>
        <taxon>Helotiales</taxon>
        <taxon>Helotiales incertae sedis</taxon>
        <taxon>Amylocarpus</taxon>
    </lineage>
</organism>
<evidence type="ECO:0000313" key="3">
    <source>
        <dbReference type="Proteomes" id="UP000824998"/>
    </source>
</evidence>
<accession>A0A9P8CAF5</accession>